<sequence length="217" mass="24074">MNIFLHLHGEERGEYIDWPQCGERGKPIPWRVVGKVTNRMLPMTPIPTGKHVRTCFVSSDGIGKKQDTTFWSNSATAANTRTDTNAWAKSMNLILYLAAIAGGSGLVPSITHSPRNVASPYRTVPLPSRKLSVKLRTKQERPQMATRHSVISRFTAMQWPPSVKMGERSWKASTVPVGSSLARWAVLLKVWLMAFCTRVAWSSPAESGAKRGCFCCC</sequence>
<protein>
    <submittedName>
        <fullName evidence="1">(wild Malaysian banana) hypothetical protein</fullName>
    </submittedName>
</protein>
<dbReference type="EMBL" id="HG996469">
    <property type="protein sequence ID" value="CAG1841787.1"/>
    <property type="molecule type" value="Genomic_DNA"/>
</dbReference>
<proteinExistence type="predicted"/>
<organism evidence="1">
    <name type="scientific">Musa acuminata subsp. malaccensis</name>
    <name type="common">Wild banana</name>
    <name type="synonym">Musa malaccensis</name>
    <dbReference type="NCBI Taxonomy" id="214687"/>
    <lineage>
        <taxon>Eukaryota</taxon>
        <taxon>Viridiplantae</taxon>
        <taxon>Streptophyta</taxon>
        <taxon>Embryophyta</taxon>
        <taxon>Tracheophyta</taxon>
        <taxon>Spermatophyta</taxon>
        <taxon>Magnoliopsida</taxon>
        <taxon>Liliopsida</taxon>
        <taxon>Zingiberales</taxon>
        <taxon>Musaceae</taxon>
        <taxon>Musa</taxon>
    </lineage>
</organism>
<dbReference type="AlphaFoldDB" id="A0A8D7A2X9"/>
<gene>
    <name evidence="1" type="ORF">GSMUA_115820.1</name>
</gene>
<evidence type="ECO:0000313" key="1">
    <source>
        <dbReference type="EMBL" id="CAG1841787.1"/>
    </source>
</evidence>
<reference evidence="1" key="1">
    <citation type="submission" date="2021-03" db="EMBL/GenBank/DDBJ databases">
        <authorList>
            <consortium name="Genoscope - CEA"/>
            <person name="William W."/>
        </authorList>
    </citation>
    <scope>NUCLEOTIDE SEQUENCE</scope>
    <source>
        <strain evidence="1">Doubled-haploid Pahang</strain>
    </source>
</reference>
<accession>A0A8D7A2X9</accession>
<name>A0A8D7A2X9_MUSAM</name>